<keyword evidence="15" id="KW-0175">Coiled coil</keyword>
<sequence>MLDIQYIRRHPDRVQKAARDKGISIDVQDLLEVDERRRQLLGQIEELRAQRNQKSKRTPTLQGEEKQLNIAEVRQLNERIKGLEDELDTVKNRYEDLMLRVPAVPFDDVPVGESDHDNVELRREGEVPTFSFPIRDHVTLGEMHDLIDIPRGVKIAGSRMYFLKNEAALLHRAVIQLAVDHLVAKGFTPMIVPVMVRDRAMFGTGYFPLGKEQTYVIPEDELNLVGTAEVPLVSYYADEVLSEEELPKRMLGISNCFRREVGSAGKDTRGLYRVHQFTKVEQVVITRADGDEAMRLHWELLHNAEQLLRLLELPYRVVEVCTGDMGQGQVKKHDIETWMPSRNAYSETHSCSSFLDFQARRSGLRYRDGDGQLHYCYTLNNTAIASPRILIPLLEVHQQKDGSIHIPAALRPYLGGREWLRPKREVQE</sequence>
<comment type="catalytic activity">
    <reaction evidence="11 12">
        <text>tRNA(Ser) + L-serine + ATP = L-seryl-tRNA(Ser) + AMP + diphosphate + H(+)</text>
        <dbReference type="Rhea" id="RHEA:12292"/>
        <dbReference type="Rhea" id="RHEA-COMP:9669"/>
        <dbReference type="Rhea" id="RHEA-COMP:9703"/>
        <dbReference type="ChEBI" id="CHEBI:15378"/>
        <dbReference type="ChEBI" id="CHEBI:30616"/>
        <dbReference type="ChEBI" id="CHEBI:33019"/>
        <dbReference type="ChEBI" id="CHEBI:33384"/>
        <dbReference type="ChEBI" id="CHEBI:78442"/>
        <dbReference type="ChEBI" id="CHEBI:78533"/>
        <dbReference type="ChEBI" id="CHEBI:456215"/>
        <dbReference type="EC" id="6.1.1.11"/>
    </reaction>
</comment>
<reference evidence="17 18" key="1">
    <citation type="submission" date="2020-04" db="EMBL/GenBank/DDBJ databases">
        <authorList>
            <person name="Hogendoorn C."/>
        </authorList>
    </citation>
    <scope>NUCLEOTIDE SEQUENCE [LARGE SCALE GENOMIC DNA]</scope>
    <source>
        <strain evidence="17">COOX1</strain>
    </source>
</reference>
<evidence type="ECO:0000256" key="6">
    <source>
        <dbReference type="ARBA" id="ARBA00022741"/>
    </source>
</evidence>
<dbReference type="PRINTS" id="PR00981">
    <property type="entry name" value="TRNASYNTHSER"/>
</dbReference>
<dbReference type="GO" id="GO:0005524">
    <property type="term" value="F:ATP binding"/>
    <property type="evidence" value="ECO:0007669"/>
    <property type="project" value="UniProtKB-UniRule"/>
</dbReference>
<dbReference type="PROSITE" id="PS50862">
    <property type="entry name" value="AA_TRNA_LIGASE_II"/>
    <property type="match status" value="1"/>
</dbReference>
<accession>A0A6F9E4N2</accession>
<keyword evidence="5 12" id="KW-0436">Ligase</keyword>
<organism evidence="17 18">
    <name type="scientific">Kyrpidia spormannii</name>
    <dbReference type="NCBI Taxonomy" id="2055160"/>
    <lineage>
        <taxon>Bacteria</taxon>
        <taxon>Bacillati</taxon>
        <taxon>Bacillota</taxon>
        <taxon>Bacilli</taxon>
        <taxon>Bacillales</taxon>
        <taxon>Alicyclobacillaceae</taxon>
        <taxon>Kyrpidia</taxon>
    </lineage>
</organism>
<dbReference type="InterPro" id="IPR042103">
    <property type="entry name" value="SerRS_1_N_sf"/>
</dbReference>
<feature type="binding site" evidence="12 14">
    <location>
        <begin position="258"/>
        <end position="260"/>
    </location>
    <ligand>
        <name>ATP</name>
        <dbReference type="ChEBI" id="CHEBI:30616"/>
    </ligand>
</feature>
<dbReference type="EMBL" id="LR792683">
    <property type="protein sequence ID" value="CAB3391461.1"/>
    <property type="molecule type" value="Genomic_DNA"/>
</dbReference>
<evidence type="ECO:0000256" key="10">
    <source>
        <dbReference type="ARBA" id="ARBA00047929"/>
    </source>
</evidence>
<evidence type="ECO:0000259" key="16">
    <source>
        <dbReference type="PROSITE" id="PS50862"/>
    </source>
</evidence>
<dbReference type="InterPro" id="IPR015866">
    <property type="entry name" value="Ser-tRNA-synth_1_N"/>
</dbReference>
<evidence type="ECO:0000256" key="12">
    <source>
        <dbReference type="HAMAP-Rule" id="MF_00176"/>
    </source>
</evidence>
<evidence type="ECO:0000256" key="4">
    <source>
        <dbReference type="ARBA" id="ARBA00022490"/>
    </source>
</evidence>
<dbReference type="Pfam" id="PF00587">
    <property type="entry name" value="tRNA-synt_2b"/>
    <property type="match status" value="1"/>
</dbReference>
<dbReference type="UniPathway" id="UPA00906">
    <property type="reaction ID" value="UER00895"/>
</dbReference>
<feature type="site" description="Important for serine binding" evidence="13">
    <location>
        <position position="382"/>
    </location>
</feature>
<dbReference type="GO" id="GO:0140096">
    <property type="term" value="F:catalytic activity, acting on a protein"/>
    <property type="evidence" value="ECO:0007669"/>
    <property type="project" value="UniProtKB-ARBA"/>
</dbReference>
<feature type="binding site" evidence="12 14">
    <location>
        <begin position="347"/>
        <end position="350"/>
    </location>
    <ligand>
        <name>ATP</name>
        <dbReference type="ChEBI" id="CHEBI:30616"/>
    </ligand>
</feature>
<gene>
    <name evidence="12 17" type="primary">serS</name>
    <name evidence="17" type="ORF">COOX1_0923</name>
</gene>
<feature type="binding site" evidence="13">
    <location>
        <position position="380"/>
    </location>
    <ligand>
        <name>L-serine</name>
        <dbReference type="ChEBI" id="CHEBI:33384"/>
    </ligand>
</feature>
<dbReference type="Gene3D" id="1.10.287.40">
    <property type="entry name" value="Serine-tRNA synthetase, tRNA binding domain"/>
    <property type="match status" value="1"/>
</dbReference>
<feature type="binding site" evidence="12 13">
    <location>
        <position position="281"/>
    </location>
    <ligand>
        <name>L-serine</name>
        <dbReference type="ChEBI" id="CHEBI:33384"/>
    </ligand>
</feature>
<dbReference type="NCBIfam" id="TIGR00414">
    <property type="entry name" value="serS"/>
    <property type="match status" value="1"/>
</dbReference>
<comment type="domain">
    <text evidence="12">Consists of two distinct domains, a catalytic core and a N-terminal extension that is involved in tRNA binding.</text>
</comment>
<dbReference type="PANTHER" id="PTHR43697">
    <property type="entry name" value="SERYL-TRNA SYNTHETASE"/>
    <property type="match status" value="1"/>
</dbReference>
<keyword evidence="9 12" id="KW-0030">Aminoacyl-tRNA synthetase</keyword>
<feature type="binding site" evidence="13">
    <location>
        <position position="258"/>
    </location>
    <ligand>
        <name>L-serine</name>
        <dbReference type="ChEBI" id="CHEBI:33384"/>
    </ligand>
</feature>
<comment type="similarity">
    <text evidence="3 12">Belongs to the class-II aminoacyl-tRNA synthetase family. Type-1 seryl-tRNA synthetase subfamily.</text>
</comment>
<dbReference type="GO" id="GO:0005737">
    <property type="term" value="C:cytoplasm"/>
    <property type="evidence" value="ECO:0007669"/>
    <property type="project" value="UniProtKB-SubCell"/>
</dbReference>
<evidence type="ECO:0000256" key="3">
    <source>
        <dbReference type="ARBA" id="ARBA00010728"/>
    </source>
</evidence>
<comment type="subunit">
    <text evidence="12">Homodimer. The tRNA molecule binds across the dimer.</text>
</comment>
<dbReference type="PANTHER" id="PTHR43697:SF1">
    <property type="entry name" value="SERINE--TRNA LIGASE"/>
    <property type="match status" value="1"/>
</dbReference>
<dbReference type="PIRSF" id="PIRSF001529">
    <property type="entry name" value="Ser-tRNA-synth_IIa"/>
    <property type="match status" value="1"/>
</dbReference>
<evidence type="ECO:0000256" key="13">
    <source>
        <dbReference type="PIRSR" id="PIRSR001529-1"/>
    </source>
</evidence>
<feature type="binding site" evidence="12">
    <location>
        <position position="382"/>
    </location>
    <ligand>
        <name>L-serine</name>
        <dbReference type="ChEBI" id="CHEBI:33384"/>
    </ligand>
</feature>
<dbReference type="GO" id="GO:0016260">
    <property type="term" value="P:selenocysteine biosynthetic process"/>
    <property type="evidence" value="ECO:0007669"/>
    <property type="project" value="UniProtKB-UniRule"/>
</dbReference>
<comment type="catalytic activity">
    <reaction evidence="10 12">
        <text>tRNA(Sec) + L-serine + ATP = L-seryl-tRNA(Sec) + AMP + diphosphate + H(+)</text>
        <dbReference type="Rhea" id="RHEA:42580"/>
        <dbReference type="Rhea" id="RHEA-COMP:9742"/>
        <dbReference type="Rhea" id="RHEA-COMP:10128"/>
        <dbReference type="ChEBI" id="CHEBI:15378"/>
        <dbReference type="ChEBI" id="CHEBI:30616"/>
        <dbReference type="ChEBI" id="CHEBI:33019"/>
        <dbReference type="ChEBI" id="CHEBI:33384"/>
        <dbReference type="ChEBI" id="CHEBI:78442"/>
        <dbReference type="ChEBI" id="CHEBI:78533"/>
        <dbReference type="ChEBI" id="CHEBI:456215"/>
        <dbReference type="EC" id="6.1.1.11"/>
    </reaction>
</comment>
<dbReference type="SUPFAM" id="SSF55681">
    <property type="entry name" value="Class II aaRS and biotin synthetases"/>
    <property type="match status" value="1"/>
</dbReference>
<dbReference type="HAMAP" id="MF_00176">
    <property type="entry name" value="Ser_tRNA_synth_type1"/>
    <property type="match status" value="1"/>
</dbReference>
<evidence type="ECO:0000256" key="15">
    <source>
        <dbReference type="SAM" id="Coils"/>
    </source>
</evidence>
<dbReference type="GO" id="GO:0004828">
    <property type="term" value="F:serine-tRNA ligase activity"/>
    <property type="evidence" value="ECO:0007669"/>
    <property type="project" value="UniProtKB-UniRule"/>
</dbReference>
<evidence type="ECO:0000256" key="1">
    <source>
        <dbReference type="ARBA" id="ARBA00004496"/>
    </source>
</evidence>
<evidence type="ECO:0000256" key="8">
    <source>
        <dbReference type="ARBA" id="ARBA00022917"/>
    </source>
</evidence>
<feature type="binding site" evidence="14">
    <location>
        <begin position="274"/>
        <end position="277"/>
    </location>
    <ligand>
        <name>ATP</name>
        <dbReference type="ChEBI" id="CHEBI:30616"/>
    </ligand>
</feature>
<dbReference type="GO" id="GO:0016740">
    <property type="term" value="F:transferase activity"/>
    <property type="evidence" value="ECO:0007669"/>
    <property type="project" value="UniProtKB-ARBA"/>
</dbReference>
<dbReference type="SUPFAM" id="SSF46589">
    <property type="entry name" value="tRNA-binding arm"/>
    <property type="match status" value="1"/>
</dbReference>
<evidence type="ECO:0000256" key="14">
    <source>
        <dbReference type="PIRSR" id="PIRSR001529-2"/>
    </source>
</evidence>
<dbReference type="CDD" id="cd00770">
    <property type="entry name" value="SerRS_core"/>
    <property type="match status" value="1"/>
</dbReference>
<feature type="binding site" evidence="12">
    <location>
        <begin position="227"/>
        <end position="229"/>
    </location>
    <ligand>
        <name>L-serine</name>
        <dbReference type="ChEBI" id="CHEBI:33384"/>
    </ligand>
</feature>
<feature type="binding site" evidence="13">
    <location>
        <position position="227"/>
    </location>
    <ligand>
        <name>L-serine</name>
        <dbReference type="ChEBI" id="CHEBI:33384"/>
    </ligand>
</feature>
<dbReference type="AlphaFoldDB" id="A0A6F9E4N2"/>
<protein>
    <recommendedName>
        <fullName evidence="12">Serine--tRNA ligase</fullName>
        <ecNumber evidence="12">6.1.1.11</ecNumber>
    </recommendedName>
    <alternativeName>
        <fullName evidence="12">Seryl-tRNA synthetase</fullName>
        <shortName evidence="12">SerRS</shortName>
    </alternativeName>
    <alternativeName>
        <fullName evidence="12">Seryl-tRNA(Ser/Sec) synthetase</fullName>
    </alternativeName>
</protein>
<evidence type="ECO:0000313" key="18">
    <source>
        <dbReference type="Proteomes" id="UP000502196"/>
    </source>
</evidence>
<keyword evidence="8 12" id="KW-0648">Protein biosynthesis</keyword>
<dbReference type="RefSeq" id="WP_170085067.1">
    <property type="nucleotide sequence ID" value="NZ_CP047971.1"/>
</dbReference>
<name>A0A6F9E4N2_9BACL</name>
<evidence type="ECO:0000256" key="9">
    <source>
        <dbReference type="ARBA" id="ARBA00023146"/>
    </source>
</evidence>
<evidence type="ECO:0000256" key="11">
    <source>
        <dbReference type="ARBA" id="ARBA00048823"/>
    </source>
</evidence>
<evidence type="ECO:0000313" key="17">
    <source>
        <dbReference type="EMBL" id="CAB3391461.1"/>
    </source>
</evidence>
<comment type="function">
    <text evidence="12">Catalyzes the attachment of serine to tRNA(Ser). Is also able to aminoacylate tRNA(Sec) with serine, to form the misacylated tRNA L-seryl-tRNA(Sec), which will be further converted into selenocysteinyl-tRNA(Sec).</text>
</comment>
<dbReference type="Proteomes" id="UP000502196">
    <property type="component" value="Chromosome"/>
</dbReference>
<comment type="pathway">
    <text evidence="2 12">Aminoacyl-tRNA biosynthesis; selenocysteinyl-tRNA(Sec) biosynthesis; L-seryl-tRNA(Sec) from L-serine and tRNA(Sec): step 1/1.</text>
</comment>
<evidence type="ECO:0000256" key="7">
    <source>
        <dbReference type="ARBA" id="ARBA00022840"/>
    </source>
</evidence>
<dbReference type="InterPro" id="IPR045864">
    <property type="entry name" value="aa-tRNA-synth_II/BPL/LPL"/>
</dbReference>
<keyword evidence="6 12" id="KW-0547">Nucleotide-binding</keyword>
<comment type="subcellular location">
    <subcellularLocation>
        <location evidence="1 12">Cytoplasm</location>
    </subcellularLocation>
</comment>
<feature type="domain" description="Aminoacyl-transfer RNA synthetases class-II family profile" evidence="16">
    <location>
        <begin position="136"/>
        <end position="407"/>
    </location>
</feature>
<dbReference type="EC" id="6.1.1.11" evidence="12"/>
<evidence type="ECO:0000256" key="5">
    <source>
        <dbReference type="ARBA" id="ARBA00022598"/>
    </source>
</evidence>
<keyword evidence="4 12" id="KW-0963">Cytoplasm</keyword>
<evidence type="ECO:0000256" key="2">
    <source>
        <dbReference type="ARBA" id="ARBA00005045"/>
    </source>
</evidence>
<dbReference type="InterPro" id="IPR033729">
    <property type="entry name" value="SerRS_core"/>
</dbReference>
<feature type="coiled-coil region" evidence="15">
    <location>
        <begin position="30"/>
        <end position="100"/>
    </location>
</feature>
<keyword evidence="7 12" id="KW-0067">ATP-binding</keyword>
<dbReference type="InterPro" id="IPR002317">
    <property type="entry name" value="Ser-tRNA-ligase_type_1"/>
</dbReference>
<dbReference type="InterPro" id="IPR006195">
    <property type="entry name" value="aa-tRNA-synth_II"/>
</dbReference>
<dbReference type="Gene3D" id="3.30.930.10">
    <property type="entry name" value="Bira Bifunctional Protein, Domain 2"/>
    <property type="match status" value="1"/>
</dbReference>
<dbReference type="Pfam" id="PF02403">
    <property type="entry name" value="Seryl_tRNA_N"/>
    <property type="match status" value="1"/>
</dbReference>
<feature type="binding site" evidence="12">
    <location>
        <position position="274"/>
    </location>
    <ligand>
        <name>ATP</name>
        <dbReference type="ChEBI" id="CHEBI:30616"/>
    </ligand>
</feature>
<dbReference type="GO" id="GO:0006434">
    <property type="term" value="P:seryl-tRNA aminoacylation"/>
    <property type="evidence" value="ECO:0007669"/>
    <property type="project" value="UniProtKB-UniRule"/>
</dbReference>
<dbReference type="InterPro" id="IPR002314">
    <property type="entry name" value="aa-tRNA-synt_IIb"/>
</dbReference>
<proteinExistence type="inferred from homology"/>
<dbReference type="InterPro" id="IPR010978">
    <property type="entry name" value="tRNA-bd_arm"/>
</dbReference>